<dbReference type="Proteomes" id="UP000030746">
    <property type="component" value="Unassembled WGS sequence"/>
</dbReference>
<dbReference type="InterPro" id="IPR055325">
    <property type="entry name" value="CF161"/>
</dbReference>
<feature type="compositionally biased region" description="Low complexity" evidence="1">
    <location>
        <begin position="273"/>
        <end position="285"/>
    </location>
</feature>
<dbReference type="InterPro" id="IPR036300">
    <property type="entry name" value="MIR_dom_sf"/>
</dbReference>
<evidence type="ECO:0008006" key="4">
    <source>
        <dbReference type="Google" id="ProtNLM"/>
    </source>
</evidence>
<dbReference type="Gene3D" id="2.80.10.50">
    <property type="match status" value="1"/>
</dbReference>
<sequence length="297" mass="33219">MSVRTYNPSVRVGNWNEDIQLEEDTLKDFLDKREKGELLTQKSSNLAAVALQKKNLSISQDGNIRFGDVIMLRCKGTADRTRYFAGVEPRDDCTLALNLTDPMQLSQDKFATTCNVTGCRSLEPVLRTVFCVQSVNGSDDVLRYGEPFYLTTLPEAGGLLLHSDNCTFMKCAKKSRHQLVSLVSEPSFLTQWQVVHKEPRLRMEYEGAPVKANDVVILTHCKTNQNLAVEQDFLVRTPLGREYEISAHTSLNSHKAEEESNLWTITMGVPGDNMMSSLSQNNNQSEAIPSTSPPISQ</sequence>
<evidence type="ECO:0000256" key="1">
    <source>
        <dbReference type="SAM" id="MobiDB-lite"/>
    </source>
</evidence>
<name>V3ZSY7_LOTGI</name>
<dbReference type="GeneID" id="20245664"/>
<dbReference type="GO" id="GO:0031514">
    <property type="term" value="C:motile cilium"/>
    <property type="evidence" value="ECO:0007669"/>
    <property type="project" value="TreeGrafter"/>
</dbReference>
<dbReference type="PANTHER" id="PTHR24274">
    <property type="entry name" value="CILIA- AND FLAGELLA-ASSOCIATED PROTEIN 161"/>
    <property type="match status" value="1"/>
</dbReference>
<evidence type="ECO:0000313" key="2">
    <source>
        <dbReference type="EMBL" id="ESO94558.1"/>
    </source>
</evidence>
<dbReference type="SUPFAM" id="SSF82109">
    <property type="entry name" value="MIR domain"/>
    <property type="match status" value="1"/>
</dbReference>
<dbReference type="GO" id="GO:0060271">
    <property type="term" value="P:cilium assembly"/>
    <property type="evidence" value="ECO:0007669"/>
    <property type="project" value="TreeGrafter"/>
</dbReference>
<dbReference type="PANTHER" id="PTHR24274:SF1">
    <property type="entry name" value="CILIA- AND FLAGELLA-ASSOCIATED PROTEIN 161"/>
    <property type="match status" value="1"/>
</dbReference>
<dbReference type="OMA" id="IIHCKTN"/>
<dbReference type="HOGENOM" id="CLU_080458_0_0_1"/>
<gene>
    <name evidence="2" type="ORF">LOTGIDRAFT_203924</name>
</gene>
<dbReference type="STRING" id="225164.V3ZSY7"/>
<feature type="compositionally biased region" description="Polar residues" evidence="1">
    <location>
        <begin position="286"/>
        <end position="297"/>
    </location>
</feature>
<dbReference type="RefSeq" id="XP_009054833.1">
    <property type="nucleotide sequence ID" value="XM_009056585.1"/>
</dbReference>
<evidence type="ECO:0000313" key="3">
    <source>
        <dbReference type="Proteomes" id="UP000030746"/>
    </source>
</evidence>
<dbReference type="OrthoDB" id="2126411at2759"/>
<dbReference type="CTD" id="20245664"/>
<protein>
    <recommendedName>
        <fullName evidence="4">Cilia- and flagella-associated protein 161</fullName>
    </recommendedName>
</protein>
<feature type="region of interest" description="Disordered" evidence="1">
    <location>
        <begin position="273"/>
        <end position="297"/>
    </location>
</feature>
<proteinExistence type="predicted"/>
<keyword evidence="3" id="KW-1185">Reference proteome</keyword>
<dbReference type="EMBL" id="KB201802">
    <property type="protein sequence ID" value="ESO94558.1"/>
    <property type="molecule type" value="Genomic_DNA"/>
</dbReference>
<organism evidence="2 3">
    <name type="scientific">Lottia gigantea</name>
    <name type="common">Giant owl limpet</name>
    <dbReference type="NCBI Taxonomy" id="225164"/>
    <lineage>
        <taxon>Eukaryota</taxon>
        <taxon>Metazoa</taxon>
        <taxon>Spiralia</taxon>
        <taxon>Lophotrochozoa</taxon>
        <taxon>Mollusca</taxon>
        <taxon>Gastropoda</taxon>
        <taxon>Patellogastropoda</taxon>
        <taxon>Lottioidea</taxon>
        <taxon>Lottiidae</taxon>
        <taxon>Lottia</taxon>
    </lineage>
</organism>
<accession>V3ZSY7</accession>
<reference evidence="2 3" key="1">
    <citation type="journal article" date="2013" name="Nature">
        <title>Insights into bilaterian evolution from three spiralian genomes.</title>
        <authorList>
            <person name="Simakov O."/>
            <person name="Marletaz F."/>
            <person name="Cho S.J."/>
            <person name="Edsinger-Gonzales E."/>
            <person name="Havlak P."/>
            <person name="Hellsten U."/>
            <person name="Kuo D.H."/>
            <person name="Larsson T."/>
            <person name="Lv J."/>
            <person name="Arendt D."/>
            <person name="Savage R."/>
            <person name="Osoegawa K."/>
            <person name="de Jong P."/>
            <person name="Grimwood J."/>
            <person name="Chapman J.A."/>
            <person name="Shapiro H."/>
            <person name="Aerts A."/>
            <person name="Otillar R.P."/>
            <person name="Terry A.Y."/>
            <person name="Boore J.L."/>
            <person name="Grigoriev I.V."/>
            <person name="Lindberg D.R."/>
            <person name="Seaver E.C."/>
            <person name="Weisblat D.A."/>
            <person name="Putnam N.H."/>
            <person name="Rokhsar D.S."/>
        </authorList>
    </citation>
    <scope>NUCLEOTIDE SEQUENCE [LARGE SCALE GENOMIC DNA]</scope>
</reference>
<dbReference type="AlphaFoldDB" id="V3ZSY7"/>
<dbReference type="Pfam" id="PF24569">
    <property type="entry name" value="CFAP161"/>
    <property type="match status" value="1"/>
</dbReference>
<dbReference type="KEGG" id="lgi:LOTGIDRAFT_203924"/>